<proteinExistence type="predicted"/>
<gene>
    <name evidence="1" type="ORF">SDC9_151058</name>
</gene>
<accession>A0A645ETJ6</accession>
<dbReference type="AlphaFoldDB" id="A0A645ETJ6"/>
<organism evidence="1">
    <name type="scientific">bioreactor metagenome</name>
    <dbReference type="NCBI Taxonomy" id="1076179"/>
    <lineage>
        <taxon>unclassified sequences</taxon>
        <taxon>metagenomes</taxon>
        <taxon>ecological metagenomes</taxon>
    </lineage>
</organism>
<protein>
    <submittedName>
        <fullName evidence="1">Uncharacterized protein</fullName>
    </submittedName>
</protein>
<comment type="caution">
    <text evidence="1">The sequence shown here is derived from an EMBL/GenBank/DDBJ whole genome shotgun (WGS) entry which is preliminary data.</text>
</comment>
<sequence>MTPRQQRVIVPETTYHKILTMAIERGKLANLVFDDPSKLSHRAVGRIVGAIEKSSPIKALMAMKPIKSAFLTAVVSKIKKATGAD</sequence>
<dbReference type="EMBL" id="VSSQ01049742">
    <property type="protein sequence ID" value="MPN03824.1"/>
    <property type="molecule type" value="Genomic_DNA"/>
</dbReference>
<reference evidence="1" key="1">
    <citation type="submission" date="2019-08" db="EMBL/GenBank/DDBJ databases">
        <authorList>
            <person name="Kucharzyk K."/>
            <person name="Murdoch R.W."/>
            <person name="Higgins S."/>
            <person name="Loffler F."/>
        </authorList>
    </citation>
    <scope>NUCLEOTIDE SEQUENCE</scope>
</reference>
<name>A0A645ETJ6_9ZZZZ</name>
<evidence type="ECO:0000313" key="1">
    <source>
        <dbReference type="EMBL" id="MPN03824.1"/>
    </source>
</evidence>